<proteinExistence type="predicted"/>
<feature type="region of interest" description="Disordered" evidence="2">
    <location>
        <begin position="347"/>
        <end position="368"/>
    </location>
</feature>
<dbReference type="SMART" id="SM00340">
    <property type="entry name" value="HALZ"/>
    <property type="match status" value="1"/>
</dbReference>
<evidence type="ECO:0000256" key="2">
    <source>
        <dbReference type="SAM" id="MobiDB-lite"/>
    </source>
</evidence>
<evidence type="ECO:0000256" key="1">
    <source>
        <dbReference type="SAM" id="Coils"/>
    </source>
</evidence>
<feature type="compositionally biased region" description="Low complexity" evidence="2">
    <location>
        <begin position="252"/>
        <end position="262"/>
    </location>
</feature>
<evidence type="ECO:0000313" key="4">
    <source>
        <dbReference type="EMBL" id="CAF0821981.1"/>
    </source>
</evidence>
<dbReference type="Proteomes" id="UP000663854">
    <property type="component" value="Unassembled WGS sequence"/>
</dbReference>
<dbReference type="GO" id="GO:0043565">
    <property type="term" value="F:sequence-specific DNA binding"/>
    <property type="evidence" value="ECO:0007669"/>
    <property type="project" value="InterPro"/>
</dbReference>
<feature type="coiled-coil region" evidence="1">
    <location>
        <begin position="95"/>
        <end position="194"/>
    </location>
</feature>
<feature type="coiled-coil region" evidence="1">
    <location>
        <begin position="266"/>
        <end position="339"/>
    </location>
</feature>
<dbReference type="Proteomes" id="UP000663870">
    <property type="component" value="Unassembled WGS sequence"/>
</dbReference>
<name>A0A813U1R9_9BILA</name>
<dbReference type="PANTHER" id="PTHR15276:SF0">
    <property type="entry name" value="COILED-COIL DOMAIN-CONTAINING PROTEIN 6"/>
    <property type="match status" value="1"/>
</dbReference>
<dbReference type="InterPro" id="IPR003106">
    <property type="entry name" value="Leu_zip_homeo"/>
</dbReference>
<dbReference type="EMBL" id="CAJNOH010000058">
    <property type="protein sequence ID" value="CAF0821981.1"/>
    <property type="molecule type" value="Genomic_DNA"/>
</dbReference>
<accession>A0A813U1R9</accession>
<feature type="domain" description="Leucine zipper homeobox-associated" evidence="3">
    <location>
        <begin position="32"/>
        <end position="76"/>
    </location>
</feature>
<dbReference type="AlphaFoldDB" id="A0A813U1R9"/>
<protein>
    <recommendedName>
        <fullName evidence="3">Leucine zipper homeobox-associated domain-containing protein</fullName>
    </recommendedName>
</protein>
<dbReference type="InterPro" id="IPR019152">
    <property type="entry name" value="DUF2046"/>
</dbReference>
<evidence type="ECO:0000313" key="6">
    <source>
        <dbReference type="Proteomes" id="UP000663854"/>
    </source>
</evidence>
<sequence>MNNENIIQSIQNDSEYESDVSSITDYSTTNKNDSELSCEYLVKRIDSLTQENRVLQIEVQTFKLRLKGSQQEITQLKHSSINMQVKAEQEEEFISNTLFKKIEELKKEKETLANNYEREEEFLTNDLTRKLQQIREEKNTLEKSLEQEQALQINQLMKRIHRLEAEITNKHTTLEQLRNEKIELENTLEKEQEYLVNHLWKRMEKLEADKKSLQLKLQQPHLHATHSDPSSSSTNLTSNEKLTSDSNSLVESNSINDNILSNNDYGQQLKEEVEKLRRELIIQREIHKKKIDQLILDEQKAKNENLRLQRKLQVEVDRREELYKQLSESESSLEMDEERALNQKFKLFSKHEKQTTSSSSSSPRYDLVRSRTASSPSFIINQNLEHLQTRRLTSNCLESNNHIE</sequence>
<evidence type="ECO:0000313" key="7">
    <source>
        <dbReference type="Proteomes" id="UP000663870"/>
    </source>
</evidence>
<keyword evidence="7" id="KW-1185">Reference proteome</keyword>
<dbReference type="EMBL" id="CAJNOL010000271">
    <property type="protein sequence ID" value="CAF0976277.1"/>
    <property type="molecule type" value="Genomic_DNA"/>
</dbReference>
<comment type="caution">
    <text evidence="4">The sequence shown here is derived from an EMBL/GenBank/DDBJ whole genome shotgun (WGS) entry which is preliminary data.</text>
</comment>
<dbReference type="GO" id="GO:0006355">
    <property type="term" value="P:regulation of DNA-templated transcription"/>
    <property type="evidence" value="ECO:0007669"/>
    <property type="project" value="InterPro"/>
</dbReference>
<evidence type="ECO:0000259" key="3">
    <source>
        <dbReference type="SMART" id="SM00340"/>
    </source>
</evidence>
<feature type="region of interest" description="Disordered" evidence="2">
    <location>
        <begin position="218"/>
        <end position="262"/>
    </location>
</feature>
<dbReference type="Pfam" id="PF09755">
    <property type="entry name" value="DUF2046"/>
    <property type="match status" value="1"/>
</dbReference>
<organism evidence="4 6">
    <name type="scientific">Rotaria sordida</name>
    <dbReference type="NCBI Taxonomy" id="392033"/>
    <lineage>
        <taxon>Eukaryota</taxon>
        <taxon>Metazoa</taxon>
        <taxon>Spiralia</taxon>
        <taxon>Gnathifera</taxon>
        <taxon>Rotifera</taxon>
        <taxon>Eurotatoria</taxon>
        <taxon>Bdelloidea</taxon>
        <taxon>Philodinida</taxon>
        <taxon>Philodinidae</taxon>
        <taxon>Rotaria</taxon>
    </lineage>
</organism>
<keyword evidence="1" id="KW-0175">Coiled coil</keyword>
<dbReference type="PANTHER" id="PTHR15276">
    <property type="entry name" value="H4 D10S170 PROTEIN-RELATED"/>
    <property type="match status" value="1"/>
</dbReference>
<gene>
    <name evidence="5" type="ORF">JXQ802_LOCUS12940</name>
    <name evidence="4" type="ORF">PYM288_LOCUS5635</name>
</gene>
<reference evidence="4" key="1">
    <citation type="submission" date="2021-02" db="EMBL/GenBank/DDBJ databases">
        <authorList>
            <person name="Nowell W R."/>
        </authorList>
    </citation>
    <scope>NUCLEOTIDE SEQUENCE</scope>
</reference>
<evidence type="ECO:0000313" key="5">
    <source>
        <dbReference type="EMBL" id="CAF0976277.1"/>
    </source>
</evidence>
<feature type="compositionally biased region" description="Low complexity" evidence="2">
    <location>
        <begin position="227"/>
        <end position="241"/>
    </location>
</feature>